<evidence type="ECO:0000313" key="1">
    <source>
        <dbReference type="EMBL" id="KAI4801502.1"/>
    </source>
</evidence>
<dbReference type="Proteomes" id="UP001057452">
    <property type="component" value="Chromosome 24"/>
</dbReference>
<sequence>MSVGFRNWKNAVERDKGFHKHANSKERLSCYAMWKEREKRASTGKEISTLVNADQLRKNRPVWRLPLQVTPVSASLYAVFPSPQLITACPPCCPER</sequence>
<protein>
    <submittedName>
        <fullName evidence="1">Uncharacterized protein</fullName>
    </submittedName>
</protein>
<evidence type="ECO:0000313" key="2">
    <source>
        <dbReference type="Proteomes" id="UP001057452"/>
    </source>
</evidence>
<accession>A0ACB9VPP3</accession>
<proteinExistence type="predicted"/>
<gene>
    <name evidence="1" type="ORF">KUCAC02_019397</name>
</gene>
<keyword evidence="2" id="KW-1185">Reference proteome</keyword>
<name>A0ACB9VPP3_CHAAC</name>
<dbReference type="EMBL" id="CM043808">
    <property type="protein sequence ID" value="KAI4801502.1"/>
    <property type="molecule type" value="Genomic_DNA"/>
</dbReference>
<comment type="caution">
    <text evidence="1">The sequence shown here is derived from an EMBL/GenBank/DDBJ whole genome shotgun (WGS) entry which is preliminary data.</text>
</comment>
<organism evidence="1 2">
    <name type="scientific">Chaenocephalus aceratus</name>
    <name type="common">Blackfin icefish</name>
    <name type="synonym">Chaenichthys aceratus</name>
    <dbReference type="NCBI Taxonomy" id="36190"/>
    <lineage>
        <taxon>Eukaryota</taxon>
        <taxon>Metazoa</taxon>
        <taxon>Chordata</taxon>
        <taxon>Craniata</taxon>
        <taxon>Vertebrata</taxon>
        <taxon>Euteleostomi</taxon>
        <taxon>Actinopterygii</taxon>
        <taxon>Neopterygii</taxon>
        <taxon>Teleostei</taxon>
        <taxon>Neoteleostei</taxon>
        <taxon>Acanthomorphata</taxon>
        <taxon>Eupercaria</taxon>
        <taxon>Perciformes</taxon>
        <taxon>Notothenioidei</taxon>
        <taxon>Channichthyidae</taxon>
        <taxon>Chaenocephalus</taxon>
    </lineage>
</organism>
<reference evidence="1" key="1">
    <citation type="submission" date="2022-05" db="EMBL/GenBank/DDBJ databases">
        <title>Chromosome-level genome of Chaenocephalus aceratus.</title>
        <authorList>
            <person name="Park H."/>
        </authorList>
    </citation>
    <scope>NUCLEOTIDE SEQUENCE</scope>
    <source>
        <strain evidence="1">KU_202001</strain>
    </source>
</reference>